<reference evidence="4" key="1">
    <citation type="submission" date="2016-10" db="EMBL/GenBank/DDBJ databases">
        <authorList>
            <person name="Varghese N."/>
            <person name="Submissions S."/>
        </authorList>
    </citation>
    <scope>NUCLEOTIDE SEQUENCE [LARGE SCALE GENOMIC DNA]</scope>
    <source>
        <strain evidence="4">JCM 18195</strain>
    </source>
</reference>
<keyword evidence="1" id="KW-0812">Transmembrane</keyword>
<feature type="domain" description="Glycosyltransferase 2-like" evidence="2">
    <location>
        <begin position="3"/>
        <end position="180"/>
    </location>
</feature>
<keyword evidence="4" id="KW-1185">Reference proteome</keyword>
<dbReference type="CDD" id="cd04186">
    <property type="entry name" value="GT_2_like_c"/>
    <property type="match status" value="1"/>
</dbReference>
<evidence type="ECO:0000256" key="1">
    <source>
        <dbReference type="SAM" id="Phobius"/>
    </source>
</evidence>
<dbReference type="OrthoDB" id="9771846at2"/>
<dbReference type="SUPFAM" id="SSF53448">
    <property type="entry name" value="Nucleotide-diphospho-sugar transferases"/>
    <property type="match status" value="1"/>
</dbReference>
<dbReference type="InterPro" id="IPR029044">
    <property type="entry name" value="Nucleotide-diphossugar_trans"/>
</dbReference>
<dbReference type="EMBL" id="FOXM01000011">
    <property type="protein sequence ID" value="SFQ11046.1"/>
    <property type="molecule type" value="Genomic_DNA"/>
</dbReference>
<dbReference type="AlphaFoldDB" id="A0A1I5VVN6"/>
<gene>
    <name evidence="3" type="ORF">SAMN05216229_111148</name>
</gene>
<dbReference type="InterPro" id="IPR001173">
    <property type="entry name" value="Glyco_trans_2-like"/>
</dbReference>
<dbReference type="Gene3D" id="3.90.550.10">
    <property type="entry name" value="Spore Coat Polysaccharide Biosynthesis Protein SpsA, Chain A"/>
    <property type="match status" value="1"/>
</dbReference>
<dbReference type="Pfam" id="PF00535">
    <property type="entry name" value="Glycos_transf_2"/>
    <property type="match status" value="1"/>
</dbReference>
<proteinExistence type="predicted"/>
<dbReference type="PANTHER" id="PTHR43179">
    <property type="entry name" value="RHAMNOSYLTRANSFERASE WBBL"/>
    <property type="match status" value="1"/>
</dbReference>
<feature type="transmembrane region" description="Helical" evidence="1">
    <location>
        <begin position="283"/>
        <end position="300"/>
    </location>
</feature>
<name>A0A1I5VVN6_9GAMM</name>
<evidence type="ECO:0000313" key="3">
    <source>
        <dbReference type="EMBL" id="SFQ11046.1"/>
    </source>
</evidence>
<protein>
    <recommendedName>
        <fullName evidence="2">Glycosyltransferase 2-like domain-containing protein</fullName>
    </recommendedName>
</protein>
<dbReference type="Proteomes" id="UP000243084">
    <property type="component" value="Unassembled WGS sequence"/>
</dbReference>
<dbReference type="PANTHER" id="PTHR43179:SF7">
    <property type="entry name" value="RHAMNOSYLTRANSFERASE WBBL"/>
    <property type="match status" value="1"/>
</dbReference>
<keyword evidence="1" id="KW-0472">Membrane</keyword>
<keyword evidence="1" id="KW-1133">Transmembrane helix</keyword>
<sequence length="305" mass="34028">MISVIIVNWNAGALLKNAVSSLQSQHLVDEIIVVDNGSTDNSAELVEHFEKIKLIRTGKNLGFAAACNIGANGSKSEYLIFLNPDATVNQDTLEKALAYMQKPENSAVGICGVQLIDEKGNISRSCAKFPSTSTLAAHTLGLDRILPKFGYGMSDWNHNTTKKVDHVIGAFYLIRRKIFEDAHGFDERFFVYLEDLDLSYRVATAGWSSVYLADVQAFHAGGGTSNQVKAKRLFYSLRSRVLYAFKHLSFLNALLILLLTFLVEPLSRSAYAIARGSWQNIKETWVAYLMLLTWLPRWLISGKTR</sequence>
<accession>A0A1I5VVN6</accession>
<evidence type="ECO:0000313" key="4">
    <source>
        <dbReference type="Proteomes" id="UP000243084"/>
    </source>
</evidence>
<feature type="transmembrane region" description="Helical" evidence="1">
    <location>
        <begin position="241"/>
        <end position="263"/>
    </location>
</feature>
<organism evidence="3 4">
    <name type="scientific">Geopseudomonas sagittaria</name>
    <dbReference type="NCBI Taxonomy" id="1135990"/>
    <lineage>
        <taxon>Bacteria</taxon>
        <taxon>Pseudomonadati</taxon>
        <taxon>Pseudomonadota</taxon>
        <taxon>Gammaproteobacteria</taxon>
        <taxon>Pseudomonadales</taxon>
        <taxon>Pseudomonadaceae</taxon>
        <taxon>Geopseudomonas</taxon>
    </lineage>
</organism>
<evidence type="ECO:0000259" key="2">
    <source>
        <dbReference type="Pfam" id="PF00535"/>
    </source>
</evidence>
<dbReference type="RefSeq" id="WP_092432728.1">
    <property type="nucleotide sequence ID" value="NZ_FOXM01000011.1"/>
</dbReference>